<keyword evidence="2" id="KW-1185">Reference proteome</keyword>
<protein>
    <submittedName>
        <fullName evidence="1">Uncharacterized protein</fullName>
    </submittedName>
</protein>
<dbReference type="EMBL" id="JXTB01000253">
    <property type="protein sequence ID" value="PON49853.1"/>
    <property type="molecule type" value="Genomic_DNA"/>
</dbReference>
<comment type="caution">
    <text evidence="1">The sequence shown here is derived from an EMBL/GenBank/DDBJ whole genome shotgun (WGS) entry which is preliminary data.</text>
</comment>
<evidence type="ECO:0000313" key="2">
    <source>
        <dbReference type="Proteomes" id="UP000237105"/>
    </source>
</evidence>
<accession>A0A2P5BM78</accession>
<reference evidence="2" key="1">
    <citation type="submission" date="2016-06" db="EMBL/GenBank/DDBJ databases">
        <title>Parallel loss of symbiosis genes in relatives of nitrogen-fixing non-legume Parasponia.</title>
        <authorList>
            <person name="Van Velzen R."/>
            <person name="Holmer R."/>
            <person name="Bu F."/>
            <person name="Rutten L."/>
            <person name="Van Zeijl A."/>
            <person name="Liu W."/>
            <person name="Santuari L."/>
            <person name="Cao Q."/>
            <person name="Sharma T."/>
            <person name="Shen D."/>
            <person name="Roswanjaya Y."/>
            <person name="Wardhani T."/>
            <person name="Kalhor M.S."/>
            <person name="Jansen J."/>
            <person name="Van den Hoogen J."/>
            <person name="Gungor B."/>
            <person name="Hartog M."/>
            <person name="Hontelez J."/>
            <person name="Verver J."/>
            <person name="Yang W.-C."/>
            <person name="Schijlen E."/>
            <person name="Repin R."/>
            <person name="Schilthuizen M."/>
            <person name="Schranz E."/>
            <person name="Heidstra R."/>
            <person name="Miyata K."/>
            <person name="Fedorova E."/>
            <person name="Kohlen W."/>
            <person name="Bisseling T."/>
            <person name="Smit S."/>
            <person name="Geurts R."/>
        </authorList>
    </citation>
    <scope>NUCLEOTIDE SEQUENCE [LARGE SCALE GENOMIC DNA]</scope>
    <source>
        <strain evidence="2">cv. WU1-14</strain>
    </source>
</reference>
<evidence type="ECO:0000313" key="1">
    <source>
        <dbReference type="EMBL" id="PON49853.1"/>
    </source>
</evidence>
<dbReference type="Proteomes" id="UP000237105">
    <property type="component" value="Unassembled WGS sequence"/>
</dbReference>
<sequence>ISPPLGVIVVLSPPNIGSRSQVIPAKVSELYSGGFIRLIPFELKESIILSTLHLYFIFVEFMDFPNNPVVITRFSLSMVPYPFDRIPIFILCMSFDIRKKSGLK</sequence>
<proteinExistence type="predicted"/>
<dbReference type="AlphaFoldDB" id="A0A2P5BM78"/>
<gene>
    <name evidence="1" type="ORF">PanWU01x14_227520</name>
</gene>
<organism evidence="1 2">
    <name type="scientific">Parasponia andersonii</name>
    <name type="common">Sponia andersonii</name>
    <dbReference type="NCBI Taxonomy" id="3476"/>
    <lineage>
        <taxon>Eukaryota</taxon>
        <taxon>Viridiplantae</taxon>
        <taxon>Streptophyta</taxon>
        <taxon>Embryophyta</taxon>
        <taxon>Tracheophyta</taxon>
        <taxon>Spermatophyta</taxon>
        <taxon>Magnoliopsida</taxon>
        <taxon>eudicotyledons</taxon>
        <taxon>Gunneridae</taxon>
        <taxon>Pentapetalae</taxon>
        <taxon>rosids</taxon>
        <taxon>fabids</taxon>
        <taxon>Rosales</taxon>
        <taxon>Cannabaceae</taxon>
        <taxon>Parasponia</taxon>
    </lineage>
</organism>
<name>A0A2P5BM78_PARAD</name>
<feature type="non-terminal residue" evidence="1">
    <location>
        <position position="1"/>
    </location>
</feature>